<name>A0A1X7BKW0_9RHOB</name>
<dbReference type="InterPro" id="IPR001509">
    <property type="entry name" value="Epimerase_deHydtase"/>
</dbReference>
<dbReference type="OrthoDB" id="9801056at2"/>
<dbReference type="InterPro" id="IPR010099">
    <property type="entry name" value="SDR39U1"/>
</dbReference>
<dbReference type="Pfam" id="PF01370">
    <property type="entry name" value="Epimerase"/>
    <property type="match status" value="1"/>
</dbReference>
<reference evidence="5 6" key="1">
    <citation type="submission" date="2017-03" db="EMBL/GenBank/DDBJ databases">
        <authorList>
            <person name="Afonso C.L."/>
            <person name="Miller P.J."/>
            <person name="Scott M.A."/>
            <person name="Spackman E."/>
            <person name="Goraichik I."/>
            <person name="Dimitrov K.M."/>
            <person name="Suarez D.L."/>
            <person name="Swayne D.E."/>
        </authorList>
    </citation>
    <scope>NUCLEOTIDE SEQUENCE [LARGE SCALE GENOMIC DNA]</scope>
    <source>
        <strain evidence="5 6">CECT 7745</strain>
    </source>
</reference>
<keyword evidence="6" id="KW-1185">Reference proteome</keyword>
<dbReference type="SUPFAM" id="SSF51735">
    <property type="entry name" value="NAD(P)-binding Rossmann-fold domains"/>
    <property type="match status" value="1"/>
</dbReference>
<dbReference type="RefSeq" id="WP_085798284.1">
    <property type="nucleotide sequence ID" value="NZ_FWXB01000001.1"/>
</dbReference>
<feature type="transmembrane region" description="Helical" evidence="2">
    <location>
        <begin position="44"/>
        <end position="61"/>
    </location>
</feature>
<dbReference type="NCBIfam" id="TIGR01777">
    <property type="entry name" value="yfcH"/>
    <property type="match status" value="1"/>
</dbReference>
<dbReference type="PANTHER" id="PTHR11092:SF0">
    <property type="entry name" value="EPIMERASE FAMILY PROTEIN SDR39U1"/>
    <property type="match status" value="1"/>
</dbReference>
<comment type="similarity">
    <text evidence="1">Belongs to the NAD(P)-dependent epimerase/dehydratase family. SDR39U1 subfamily.</text>
</comment>
<keyword evidence="2" id="KW-0812">Transmembrane</keyword>
<evidence type="ECO:0000256" key="1">
    <source>
        <dbReference type="ARBA" id="ARBA00009353"/>
    </source>
</evidence>
<proteinExistence type="inferred from homology"/>
<sequence>MDNPLLWTLIAVQVFMGAFDTLVHHEGTERLAWRPSQKHELRLHGVRNFFYALIFLCLAWFEPHGVFTMILAGILLTEVLITLWDFVEEDLTRKLPASERINHTLLALNYGAILALATPYLWEWAFLPSEMVPVSYSWWSVMATASAIGVGLFSARDLLAAARSDRLDRGDPADLVAALKPRQHILITGGTGFVGSRLVQALVAAGHYVTVLTRDPRKADALVHPVRIISRLDQVQNEDHFDAIVNLAGEPIANGLWTVAKRRRIIASRVEMTQALIALVTRLHHKPECFINGSAIGWYGPQGDTELTEASNPAPAFTHDVCAAWEKAALPITDHGVRLVVLRIGLVFGVDGGMLARLLTPFEFGGGGIIGDGQQWMSWIEHDDLIRVIAFAVGNPQIGGPINAVAPKAVHNAQFSRDLAAALHRPLFLRFPAWILSLGLGDMARETMLSGQYVRPKTLLDHGFVFRHQMLAPMLRQITGASGAKPVAVEGESAKPEPARTA</sequence>
<dbReference type="Pfam" id="PF08338">
    <property type="entry name" value="DUF1731"/>
    <property type="match status" value="1"/>
</dbReference>
<dbReference type="AlphaFoldDB" id="A0A1X7BKW0"/>
<dbReference type="Gene3D" id="3.40.50.720">
    <property type="entry name" value="NAD(P)-binding Rossmann-like Domain"/>
    <property type="match status" value="1"/>
</dbReference>
<feature type="transmembrane region" description="Helical" evidence="2">
    <location>
        <begin position="138"/>
        <end position="159"/>
    </location>
</feature>
<feature type="domain" description="DUF1731" evidence="4">
    <location>
        <begin position="432"/>
        <end position="478"/>
    </location>
</feature>
<feature type="transmembrane region" description="Helical" evidence="2">
    <location>
        <begin position="67"/>
        <end position="87"/>
    </location>
</feature>
<evidence type="ECO:0000259" key="4">
    <source>
        <dbReference type="Pfam" id="PF08338"/>
    </source>
</evidence>
<dbReference type="PANTHER" id="PTHR11092">
    <property type="entry name" value="SUGAR NUCLEOTIDE EPIMERASE RELATED"/>
    <property type="match status" value="1"/>
</dbReference>
<keyword evidence="2" id="KW-0472">Membrane</keyword>
<feature type="domain" description="NAD-dependent epimerase/dehydratase" evidence="3">
    <location>
        <begin position="185"/>
        <end position="398"/>
    </location>
</feature>
<evidence type="ECO:0000256" key="2">
    <source>
        <dbReference type="SAM" id="Phobius"/>
    </source>
</evidence>
<dbReference type="InterPro" id="IPR036291">
    <property type="entry name" value="NAD(P)-bd_dom_sf"/>
</dbReference>
<evidence type="ECO:0000313" key="6">
    <source>
        <dbReference type="Proteomes" id="UP000193224"/>
    </source>
</evidence>
<dbReference type="EMBL" id="FWXB01000001">
    <property type="protein sequence ID" value="SMC10296.1"/>
    <property type="molecule type" value="Genomic_DNA"/>
</dbReference>
<feature type="transmembrane region" description="Helical" evidence="2">
    <location>
        <begin position="6"/>
        <end position="23"/>
    </location>
</feature>
<evidence type="ECO:0000259" key="3">
    <source>
        <dbReference type="Pfam" id="PF01370"/>
    </source>
</evidence>
<organism evidence="5 6">
    <name type="scientific">Roseovarius aestuarii</name>
    <dbReference type="NCBI Taxonomy" id="475083"/>
    <lineage>
        <taxon>Bacteria</taxon>
        <taxon>Pseudomonadati</taxon>
        <taxon>Pseudomonadota</taxon>
        <taxon>Alphaproteobacteria</taxon>
        <taxon>Rhodobacterales</taxon>
        <taxon>Roseobacteraceae</taxon>
        <taxon>Roseovarius</taxon>
    </lineage>
</organism>
<feature type="transmembrane region" description="Helical" evidence="2">
    <location>
        <begin position="107"/>
        <end position="126"/>
    </location>
</feature>
<dbReference type="Proteomes" id="UP000193224">
    <property type="component" value="Unassembled WGS sequence"/>
</dbReference>
<evidence type="ECO:0000313" key="5">
    <source>
        <dbReference type="EMBL" id="SMC10296.1"/>
    </source>
</evidence>
<gene>
    <name evidence="5" type="ORF">ROA7745_00100</name>
</gene>
<protein>
    <submittedName>
        <fullName evidence="5">Epimerase family protein</fullName>
    </submittedName>
</protein>
<keyword evidence="2" id="KW-1133">Transmembrane helix</keyword>
<accession>A0A1X7BKW0</accession>
<dbReference type="InterPro" id="IPR013549">
    <property type="entry name" value="DUF1731"/>
</dbReference>